<name>A0ABT6N3D3_9SPHN</name>
<dbReference type="EMBL" id="JARYGZ010000001">
    <property type="protein sequence ID" value="MDH7638886.1"/>
    <property type="molecule type" value="Genomic_DNA"/>
</dbReference>
<comment type="function">
    <text evidence="4">Forms part of the ribosomal stalk which helps the ribosome interact with GTP-bound translation factors. Is thus essential for accurate translation.</text>
</comment>
<evidence type="ECO:0000313" key="8">
    <source>
        <dbReference type="Proteomes" id="UP001160625"/>
    </source>
</evidence>
<dbReference type="RefSeq" id="WP_281044160.1">
    <property type="nucleotide sequence ID" value="NZ_JARYGZ010000001.1"/>
</dbReference>
<dbReference type="GO" id="GO:0005840">
    <property type="term" value="C:ribosome"/>
    <property type="evidence" value="ECO:0007669"/>
    <property type="project" value="UniProtKB-KW"/>
</dbReference>
<keyword evidence="2 4" id="KW-0689">Ribosomal protein</keyword>
<dbReference type="Pfam" id="PF16320">
    <property type="entry name" value="Ribosomal_L12_N"/>
    <property type="match status" value="1"/>
</dbReference>
<reference evidence="7" key="1">
    <citation type="submission" date="2023-04" db="EMBL/GenBank/DDBJ databases">
        <title>Sphingomonas sp. MAHUQ-71 isolated from rice field.</title>
        <authorList>
            <person name="Huq M.A."/>
        </authorList>
    </citation>
    <scope>NUCLEOTIDE SEQUENCE</scope>
    <source>
        <strain evidence="7">MAHUQ-71</strain>
    </source>
</reference>
<dbReference type="HAMAP" id="MF_00368">
    <property type="entry name" value="Ribosomal_bL12"/>
    <property type="match status" value="1"/>
</dbReference>
<dbReference type="SUPFAM" id="SSF48300">
    <property type="entry name" value="Ribosomal protein L7/12, oligomerisation (N-terminal) domain"/>
    <property type="match status" value="1"/>
</dbReference>
<dbReference type="InterPro" id="IPR013823">
    <property type="entry name" value="Ribosomal_bL12_C"/>
</dbReference>
<accession>A0ABT6N3D3</accession>
<keyword evidence="3 4" id="KW-0687">Ribonucleoprotein</keyword>
<evidence type="ECO:0000259" key="5">
    <source>
        <dbReference type="Pfam" id="PF00542"/>
    </source>
</evidence>
<comment type="similarity">
    <text evidence="1 4">Belongs to the bacterial ribosomal protein bL12 family.</text>
</comment>
<protein>
    <recommendedName>
        <fullName evidence="4">Large ribosomal subunit protein bL12</fullName>
    </recommendedName>
</protein>
<evidence type="ECO:0000259" key="6">
    <source>
        <dbReference type="Pfam" id="PF16320"/>
    </source>
</evidence>
<dbReference type="CDD" id="cd00387">
    <property type="entry name" value="Ribosomal_L7_L12"/>
    <property type="match status" value="1"/>
</dbReference>
<feature type="domain" description="Large ribosomal subunit protein bL12 C-terminal" evidence="5">
    <location>
        <begin position="59"/>
        <end position="125"/>
    </location>
</feature>
<dbReference type="Proteomes" id="UP001160625">
    <property type="component" value="Unassembled WGS sequence"/>
</dbReference>
<gene>
    <name evidence="4 7" type="primary">rplL</name>
    <name evidence="7" type="ORF">QGN17_09110</name>
</gene>
<proteinExistence type="inferred from homology"/>
<evidence type="ECO:0000256" key="1">
    <source>
        <dbReference type="ARBA" id="ARBA00007197"/>
    </source>
</evidence>
<comment type="subunit">
    <text evidence="4">Homodimer. Part of the ribosomal stalk of the 50S ribosomal subunit. Forms a multimeric L10(L12)X complex, where L10 forms an elongated spine to which 2 to 4 L12 dimers bind in a sequential fashion. Binds GTP-bound translation factors.</text>
</comment>
<dbReference type="Pfam" id="PF00542">
    <property type="entry name" value="Ribosomal_L12"/>
    <property type="match status" value="1"/>
</dbReference>
<dbReference type="PANTHER" id="PTHR45987:SF4">
    <property type="entry name" value="LARGE RIBOSOMAL SUBUNIT PROTEIN BL12M"/>
    <property type="match status" value="1"/>
</dbReference>
<comment type="caution">
    <text evidence="7">The sequence shown here is derived from an EMBL/GenBank/DDBJ whole genome shotgun (WGS) entry which is preliminary data.</text>
</comment>
<dbReference type="InterPro" id="IPR008932">
    <property type="entry name" value="Ribosomal_bL12_oligo"/>
</dbReference>
<evidence type="ECO:0000256" key="4">
    <source>
        <dbReference type="HAMAP-Rule" id="MF_00368"/>
    </source>
</evidence>
<dbReference type="Gene3D" id="1.20.5.710">
    <property type="entry name" value="Single helix bin"/>
    <property type="match status" value="1"/>
</dbReference>
<evidence type="ECO:0000256" key="2">
    <source>
        <dbReference type="ARBA" id="ARBA00022980"/>
    </source>
</evidence>
<sequence>MADLQKLVDDLSALTVLEAAELSKLLEEKWGVSAAAAVAVAAPAGGGAGAPAAEEKTEFDVVLTGDGGKKINVIKEVRAITGLGLTEAKALVEGAPKAVKEGVNKDEAEKIKKQLEEAGATVELK</sequence>
<evidence type="ECO:0000256" key="3">
    <source>
        <dbReference type="ARBA" id="ARBA00023274"/>
    </source>
</evidence>
<keyword evidence="8" id="KW-1185">Reference proteome</keyword>
<dbReference type="PANTHER" id="PTHR45987">
    <property type="entry name" value="39S RIBOSOMAL PROTEIN L12"/>
    <property type="match status" value="1"/>
</dbReference>
<dbReference type="InterPro" id="IPR000206">
    <property type="entry name" value="Ribosomal_bL12"/>
</dbReference>
<feature type="domain" description="Large ribosomal subunit protein bL12 oligomerization" evidence="6">
    <location>
        <begin position="5"/>
        <end position="50"/>
    </location>
</feature>
<dbReference type="SUPFAM" id="SSF54736">
    <property type="entry name" value="ClpS-like"/>
    <property type="match status" value="1"/>
</dbReference>
<organism evidence="7 8">
    <name type="scientific">Sphingomonas oryzagri</name>
    <dbReference type="NCBI Taxonomy" id="3042314"/>
    <lineage>
        <taxon>Bacteria</taxon>
        <taxon>Pseudomonadati</taxon>
        <taxon>Pseudomonadota</taxon>
        <taxon>Alphaproteobacteria</taxon>
        <taxon>Sphingomonadales</taxon>
        <taxon>Sphingomonadaceae</taxon>
        <taxon>Sphingomonas</taxon>
    </lineage>
</organism>
<evidence type="ECO:0000313" key="7">
    <source>
        <dbReference type="EMBL" id="MDH7638886.1"/>
    </source>
</evidence>
<dbReference type="Gene3D" id="3.30.1390.10">
    <property type="match status" value="1"/>
</dbReference>
<dbReference type="InterPro" id="IPR014719">
    <property type="entry name" value="Ribosomal_bL12_C/ClpS-like"/>
</dbReference>
<dbReference type="NCBIfam" id="TIGR00855">
    <property type="entry name" value="L12"/>
    <property type="match status" value="1"/>
</dbReference>
<dbReference type="InterPro" id="IPR036235">
    <property type="entry name" value="Ribosomal_bL12_oligo_N_sf"/>
</dbReference>